<dbReference type="GO" id="GO:0003676">
    <property type="term" value="F:nucleic acid binding"/>
    <property type="evidence" value="ECO:0007669"/>
    <property type="project" value="InterPro"/>
</dbReference>
<organism evidence="1 2">
    <name type="scientific">Rhizophagus irregularis (strain DAOM 181602 / DAOM 197198 / MUCL 43194)</name>
    <name type="common">Arbuscular mycorrhizal fungus</name>
    <name type="synonym">Glomus intraradices</name>
    <dbReference type="NCBI Taxonomy" id="747089"/>
    <lineage>
        <taxon>Eukaryota</taxon>
        <taxon>Fungi</taxon>
        <taxon>Fungi incertae sedis</taxon>
        <taxon>Mucoromycota</taxon>
        <taxon>Glomeromycotina</taxon>
        <taxon>Glomeromycetes</taxon>
        <taxon>Glomerales</taxon>
        <taxon>Glomeraceae</taxon>
        <taxon>Rhizophagus</taxon>
    </lineage>
</organism>
<dbReference type="AlphaFoldDB" id="A0A2P4QKV9"/>
<evidence type="ECO:0000313" key="1">
    <source>
        <dbReference type="EMBL" id="POG78275.1"/>
    </source>
</evidence>
<keyword evidence="2" id="KW-1185">Reference proteome</keyword>
<evidence type="ECO:0008006" key="3">
    <source>
        <dbReference type="Google" id="ProtNLM"/>
    </source>
</evidence>
<dbReference type="EMBL" id="AUPC02000034">
    <property type="protein sequence ID" value="POG78275.1"/>
    <property type="molecule type" value="Genomic_DNA"/>
</dbReference>
<accession>A0A2P4QKV9</accession>
<name>A0A2P4QKV9_RHIID</name>
<comment type="caution">
    <text evidence="1">The sequence shown here is derived from an EMBL/GenBank/DDBJ whole genome shotgun (WGS) entry which is preliminary data.</text>
</comment>
<reference evidence="1 2" key="1">
    <citation type="journal article" date="2013" name="Proc. Natl. Acad. Sci. U.S.A.">
        <title>Genome of an arbuscular mycorrhizal fungus provides insight into the oldest plant symbiosis.</title>
        <authorList>
            <person name="Tisserant E."/>
            <person name="Malbreil M."/>
            <person name="Kuo A."/>
            <person name="Kohler A."/>
            <person name="Symeonidi A."/>
            <person name="Balestrini R."/>
            <person name="Charron P."/>
            <person name="Duensing N."/>
            <person name="Frei Dit Frey N."/>
            <person name="Gianinazzi-Pearson V."/>
            <person name="Gilbert L.B."/>
            <person name="Handa Y."/>
            <person name="Herr J.R."/>
            <person name="Hijri M."/>
            <person name="Koul R."/>
            <person name="Kawaguchi M."/>
            <person name="Krajinski F."/>
            <person name="Lammers P.J."/>
            <person name="Masclaux F.G."/>
            <person name="Murat C."/>
            <person name="Morin E."/>
            <person name="Ndikumana S."/>
            <person name="Pagni M."/>
            <person name="Petitpierre D."/>
            <person name="Requena N."/>
            <person name="Rosikiewicz P."/>
            <person name="Riley R."/>
            <person name="Saito K."/>
            <person name="San Clemente H."/>
            <person name="Shapiro H."/>
            <person name="van Tuinen D."/>
            <person name="Becard G."/>
            <person name="Bonfante P."/>
            <person name="Paszkowski U."/>
            <person name="Shachar-Hill Y.Y."/>
            <person name="Tuskan G.A."/>
            <person name="Young P.W."/>
            <person name="Sanders I.R."/>
            <person name="Henrissat B."/>
            <person name="Rensing S.A."/>
            <person name="Grigoriev I.V."/>
            <person name="Corradi N."/>
            <person name="Roux C."/>
            <person name="Martin F."/>
        </authorList>
    </citation>
    <scope>NUCLEOTIDE SEQUENCE [LARGE SCALE GENOMIC DNA]</scope>
    <source>
        <strain evidence="1 2">DAOM 197198</strain>
    </source>
</reference>
<dbReference type="SUPFAM" id="SSF53098">
    <property type="entry name" value="Ribonuclease H-like"/>
    <property type="match status" value="1"/>
</dbReference>
<dbReference type="Gene3D" id="3.30.420.10">
    <property type="entry name" value="Ribonuclease H-like superfamily/Ribonuclease H"/>
    <property type="match status" value="1"/>
</dbReference>
<reference evidence="1 2" key="2">
    <citation type="journal article" date="2018" name="New Phytol.">
        <title>High intraspecific genome diversity in the model arbuscular mycorrhizal symbiont Rhizophagus irregularis.</title>
        <authorList>
            <person name="Chen E.C.H."/>
            <person name="Morin E."/>
            <person name="Beaudet D."/>
            <person name="Noel J."/>
            <person name="Yildirir G."/>
            <person name="Ndikumana S."/>
            <person name="Charron P."/>
            <person name="St-Onge C."/>
            <person name="Giorgi J."/>
            <person name="Kruger M."/>
            <person name="Marton T."/>
            <person name="Ropars J."/>
            <person name="Grigoriev I.V."/>
            <person name="Hainaut M."/>
            <person name="Henrissat B."/>
            <person name="Roux C."/>
            <person name="Martin F."/>
            <person name="Corradi N."/>
        </authorList>
    </citation>
    <scope>NUCLEOTIDE SEQUENCE [LARGE SCALE GENOMIC DNA]</scope>
    <source>
        <strain evidence="1 2">DAOM 197198</strain>
    </source>
</reference>
<dbReference type="VEuPathDB" id="FungiDB:RhiirFUN_009689"/>
<gene>
    <name evidence="1" type="ORF">GLOIN_2v1767041</name>
</gene>
<sequence length="267" mass="32046">MEEKLVNSGIGKYSRISRFDENHNLIDELYATIENWITSIKAETFAFLLELFIGHDIEKVYIYTDSELVYNRFNDLVKKNDFVNARKIFKEQNNLYYWALIKNSKYIQVEVDWSLTFEYLKEGEKVLTTSFWTTRRRRKKIQRLIEEMPTIEQSNEIINLEKYNCDVKKLENLFNNEKFGKLLVDESNLTFTDLIKGIFPLKLSEFISSEFKMNIEDKVKVAIRRNQNNLERKMRVTNFKRKKKLKINKKKKISIGGKGYRLIFRKK</sequence>
<dbReference type="Proteomes" id="UP000018888">
    <property type="component" value="Unassembled WGS sequence"/>
</dbReference>
<evidence type="ECO:0000313" key="2">
    <source>
        <dbReference type="Proteomes" id="UP000018888"/>
    </source>
</evidence>
<dbReference type="InterPro" id="IPR012337">
    <property type="entry name" value="RNaseH-like_sf"/>
</dbReference>
<protein>
    <recommendedName>
        <fullName evidence="3">RNase H type-1 domain-containing protein</fullName>
    </recommendedName>
</protein>
<proteinExistence type="predicted"/>
<dbReference type="InterPro" id="IPR036397">
    <property type="entry name" value="RNaseH_sf"/>
</dbReference>